<keyword evidence="1" id="KW-1133">Transmembrane helix</keyword>
<feature type="transmembrane region" description="Helical" evidence="1">
    <location>
        <begin position="20"/>
        <end position="41"/>
    </location>
</feature>
<comment type="caution">
    <text evidence="3">The sequence shown here is derived from an EMBL/GenBank/DDBJ whole genome shotgun (WGS) entry which is preliminary data.</text>
</comment>
<gene>
    <name evidence="3" type="ORF">JR316_009176</name>
</gene>
<organism evidence="3">
    <name type="scientific">Psilocybe cubensis</name>
    <name type="common">Psychedelic mushroom</name>
    <name type="synonym">Stropharia cubensis</name>
    <dbReference type="NCBI Taxonomy" id="181762"/>
    <lineage>
        <taxon>Eukaryota</taxon>
        <taxon>Fungi</taxon>
        <taxon>Dikarya</taxon>
        <taxon>Basidiomycota</taxon>
        <taxon>Agaricomycotina</taxon>
        <taxon>Agaricomycetes</taxon>
        <taxon>Agaricomycetidae</taxon>
        <taxon>Agaricales</taxon>
        <taxon>Agaricineae</taxon>
        <taxon>Strophariaceae</taxon>
        <taxon>Psilocybe</taxon>
    </lineage>
</organism>
<dbReference type="GO" id="GO:0004038">
    <property type="term" value="F:allantoinase activity"/>
    <property type="evidence" value="ECO:0007669"/>
    <property type="project" value="TreeGrafter"/>
</dbReference>
<evidence type="ECO:0000259" key="2">
    <source>
        <dbReference type="Pfam" id="PF01979"/>
    </source>
</evidence>
<keyword evidence="1" id="KW-0812">Transmembrane</keyword>
<dbReference type="PANTHER" id="PTHR43668:SF5">
    <property type="entry name" value="AMIDOHYDROLASE 3 DOMAIN-CONTAINING PROTEIN"/>
    <property type="match status" value="1"/>
</dbReference>
<dbReference type="EMBL" id="JAFIQS010000009">
    <property type="protein sequence ID" value="KAG5165596.1"/>
    <property type="molecule type" value="Genomic_DNA"/>
</dbReference>
<dbReference type="PANTHER" id="PTHR43668">
    <property type="entry name" value="ALLANTOINASE"/>
    <property type="match status" value="1"/>
</dbReference>
<evidence type="ECO:0000256" key="1">
    <source>
        <dbReference type="SAM" id="Phobius"/>
    </source>
</evidence>
<dbReference type="InterPro" id="IPR032466">
    <property type="entry name" value="Metal_Hydrolase"/>
</dbReference>
<dbReference type="GO" id="GO:0006145">
    <property type="term" value="P:purine nucleobase catabolic process"/>
    <property type="evidence" value="ECO:0007669"/>
    <property type="project" value="TreeGrafter"/>
</dbReference>
<feature type="domain" description="Amidohydrolase-related" evidence="2">
    <location>
        <begin position="144"/>
        <end position="460"/>
    </location>
</feature>
<dbReference type="SUPFAM" id="SSF51338">
    <property type="entry name" value="Composite domain of metallo-dependent hydrolases"/>
    <property type="match status" value="1"/>
</dbReference>
<dbReference type="GO" id="GO:0005737">
    <property type="term" value="C:cytoplasm"/>
    <property type="evidence" value="ECO:0007669"/>
    <property type="project" value="TreeGrafter"/>
</dbReference>
<dbReference type="OrthoDB" id="10258955at2759"/>
<dbReference type="InterPro" id="IPR011059">
    <property type="entry name" value="Metal-dep_hydrolase_composite"/>
</dbReference>
<accession>A0A8H7XQI2</accession>
<name>A0A8H7XQI2_PSICU</name>
<protein>
    <recommendedName>
        <fullName evidence="2">Amidohydrolase-related domain-containing protein</fullName>
    </recommendedName>
</protein>
<dbReference type="InterPro" id="IPR050138">
    <property type="entry name" value="DHOase/Allantoinase_Hydrolase"/>
</dbReference>
<dbReference type="InterPro" id="IPR006680">
    <property type="entry name" value="Amidohydro-rel"/>
</dbReference>
<dbReference type="Gene3D" id="3.20.20.140">
    <property type="entry name" value="Metal-dependent hydrolases"/>
    <property type="match status" value="2"/>
</dbReference>
<proteinExistence type="predicted"/>
<evidence type="ECO:0000313" key="3">
    <source>
        <dbReference type="EMBL" id="KAG5165596.1"/>
    </source>
</evidence>
<dbReference type="SUPFAM" id="SSF51556">
    <property type="entry name" value="Metallo-dependent hydrolases"/>
    <property type="match status" value="1"/>
</dbReference>
<keyword evidence="1" id="KW-0472">Membrane</keyword>
<reference evidence="3" key="1">
    <citation type="submission" date="2021-02" db="EMBL/GenBank/DDBJ databases">
        <title>Psilocybe cubensis genome.</title>
        <authorList>
            <person name="Mckernan K.J."/>
            <person name="Crawford S."/>
            <person name="Trippe A."/>
            <person name="Kane L.T."/>
            <person name="Mclaughlin S."/>
        </authorList>
    </citation>
    <scope>NUCLEOTIDE SEQUENCE [LARGE SCALE GENOMIC DNA]</scope>
    <source>
        <strain evidence="3">MGC-MH-2018</strain>
    </source>
</reference>
<sequence length="907" mass="97563">MDKRPPLHLGHTNRFSLLRALVASLLVVVATISSLGLTFGWKPLHSTKVPLNAAQIVQKCQTLHMLPAPPANFHQRERSDRYVAGTPPTLLRNASIWTGRDSGNEVVTGDILLDNGLIKQIGKIKDTSLKAYSNLIIIDAGGSWITPGIVDLHSHLGVSSAPSLKGSNDGNSHKGPILPWLRSLDGLNTHDEAYRLSVSGGVTTANVLPGSANAIGGQAFTIKLRPTSERSSSAMVLEPPFELNGTNTNSSPPRWRQMKYNTARKIKEKQDEFCAKALDGQWKDLGNFPEDLQWEALVDVLRGRVKIHNHCYEGVDLDGIVRLTNEFKFSIAAFHHAHETYLVPDLLKKAYGHPPAIAMFATNARYKREAYRGSEFAARILADNGLQVVMKSDHPVLDSRYLLHEAQQAHYFGLPPNLALASVTSTPATVLGYDHRIGYIKPGYDADIVIWDSHPLAIGATPVQVFIDGIAQLNNPHVNKKPDFLQRIPKTPDFSKEAKDAVEYDGLPPLETDHAKASTVLFTNVDVVLLKDGSELRQVFTSAVDGPLGVVLVEHGKIVCFGLSRDCPSSLREGVQIIDLEGGSISPALISFGSRLALNHIDGEASTNDGAVHDPLVSDAPSILGKGSVIRAVDGLQFGTRDALLAYRSGVTLGVTAPTSSGLISGLGTAFNTGSPHKLATGAVLQEETALHVSVGSSAISVSTQIGVLRSLLHGEGKGNLGASFSRVIEGQIPLVIQVNNADIMASLIDLKREVETSSGKSIQMTFAGAEEAHLVAKEISEAGIGVILRPSRSFPKQWQSRRILPGPPLTMDNSISVLRRNNVTVAIGVVEQWSSRNIRFDLAWAALDSGLSFREAIALASTNLERLLGVTSHDSDLVAVRGKTILDFEGKVAGIISPGRGVVDLI</sequence>
<dbReference type="AlphaFoldDB" id="A0A8H7XQI2"/>
<dbReference type="Pfam" id="PF01979">
    <property type="entry name" value="Amidohydro_1"/>
    <property type="match status" value="1"/>
</dbReference>